<dbReference type="InterPro" id="IPR013320">
    <property type="entry name" value="ConA-like_dom_sf"/>
</dbReference>
<dbReference type="SUPFAM" id="SSF51126">
    <property type="entry name" value="Pectin lyase-like"/>
    <property type="match status" value="2"/>
</dbReference>
<dbReference type="EMBL" id="JAUOPB010000005">
    <property type="protein sequence ID" value="MDO6422384.1"/>
    <property type="molecule type" value="Genomic_DNA"/>
</dbReference>
<accession>A0AAW7X4A3</accession>
<name>A0AAW7X4A3_9GAMM</name>
<dbReference type="Gene3D" id="2.60.120.200">
    <property type="match status" value="1"/>
</dbReference>
<keyword evidence="4" id="KW-0456">Lyase</keyword>
<dbReference type="Pfam" id="PF08787">
    <property type="entry name" value="Alginate_lyase2"/>
    <property type="match status" value="1"/>
</dbReference>
<sequence length="1554" mass="163181">MRSVLLPVMLLSSGVALATNAEDTNSSNNYVSYSNNGYGDHASALTFAAENRCSQVLTIWRPAHPRACPSTVTWGEVLPSLSIGVATQAFDRPNRVMYSDISVKNETGLSIAAGSKLIFANSSLPLLNAEGQTEAGQPYLVTTQDLRSGQTVTLRAEFKPRLRPLSFDAGFDILQVSDGVVSIAGEARVVRTLTANVSDPAGVSSAVSYQWQADGVDIAGATSATYKLTAEDESKVITVTASYIDDAGFAENIQSNATTAVAARNENTEGSLQIQGERLAGATLRAVLGDNNGIAGNATYHWYVDGQAIEGATESILYLGSELVGKTITATANYTDYDEYSESPSATTSHIATSIVSSEQELVAALASASNGEWIALASGEYANMAEIAIANGVTLTAGQDGDAVISGATCIELSGNQSGLVGLTFDGLSPLFGSACDDNNKLNSVWVSGDNVTVSHNRFLGHAEDLGSVAEYNYVYLRGSYNVIERNLFSGKNLDIKGAAVSVYNKGDGSEGGHVVQYNLFKDMPGTSVQSSAYALQVGRSTGSDGLGEGQHVVRFNRFDNVMADRRIIKVQASRSSVYGNTIVNSTGGISLEDGYENTVSNNVMLSAGDNSDDSGIMFSPFGHTVTGNYIVGLKTTSSQRAALLLNTETVANSGNSALSVSRVTVANNTVINSNNAIATYTGSKCVADTFVASFENNLVANGVAGQGSNGADSYAFDNGCAINSLESSFSNETYFASGADLVPLTGSAGEANLVVTANGLLSDANSLAGANASALIVLSELDVGPGSSFVQPVAGAYNGALNLDFTHWYITFPSGDAQYNPQWLLDGNTSENEFYYDADGAAVFKTPNIAGTTSANTKYSRTELREMMRGPEQSPKPADWPSTQGINKNNWVFSNSYQRVQYEAGGVDGVMEATLKVDHVSTTVTEGYEYMIGRVIVGQIHASDDEPFRLYYRKLPGNSLGSVYFATEVPGLGDNRYDMIGDSKEDSPNPVDGIALGEVWSYRVEAKGDDLTVTIMREGKPDVTRTVKTAAAYANDWMYFKAGVYNQNNGGDPSDYAQATFYSIVVSHDAPPAEPGNGEDEGNGGTTTEITDGPSLQTAILAASAGDTIEIGAGDYANMGTVVVTDGVTITRAEGSNAVISGEFCLQVSGDGARITGLEFADLIVPADSANHCRSNGDGNIVITGDDVVFDHNLLSGDAEFPTPVDDDYHNWLVLKGSNALVERNTFQNRRGIAADGVSQVRGGFISIYVNGSATGNTVQYNLFKDMLLNDQSTAYAIMLGRTTGLDSMLDGFNTIQYNRFDNIDSKTRVIRVQGSSNTISHNTVVNSQGMLALESGQNNVVSYNVILPSGTDSNDGGISAAPYGHTIVGNYIAGSNTTSSERGAIYLNNDVDEPGNLAATPSAVEIAGNTIINSKQPIHIGAKGCEVGPAFIANFSNNLIANGVSGVSEFYEGAPVSGRAAIRYSCELDPAHSFTGEAYFSDLLYNTSGVYGGGLWFDAASTFGYDGEATLIAGENGLIEATGSLTGKGAPSNSLVVAEETDVGVGSATNF</sequence>
<protein>
    <submittedName>
        <fullName evidence="4">Polysaccharide lyase family 7 protein</fullName>
    </submittedName>
</protein>
<evidence type="ECO:0000259" key="3">
    <source>
        <dbReference type="Pfam" id="PF08787"/>
    </source>
</evidence>
<dbReference type="Proteomes" id="UP001169760">
    <property type="component" value="Unassembled WGS sequence"/>
</dbReference>
<comment type="caution">
    <text evidence="4">The sequence shown here is derived from an EMBL/GenBank/DDBJ whole genome shotgun (WGS) entry which is preliminary data.</text>
</comment>
<feature type="signal peptide" evidence="2">
    <location>
        <begin position="1"/>
        <end position="18"/>
    </location>
</feature>
<dbReference type="SUPFAM" id="SSF49899">
    <property type="entry name" value="Concanavalin A-like lectins/glucanases"/>
    <property type="match status" value="1"/>
</dbReference>
<gene>
    <name evidence="4" type="ORF">Q4521_07850</name>
</gene>
<evidence type="ECO:0000256" key="2">
    <source>
        <dbReference type="SAM" id="SignalP"/>
    </source>
</evidence>
<feature type="region of interest" description="Disordered" evidence="1">
    <location>
        <begin position="1071"/>
        <end position="1094"/>
    </location>
</feature>
<dbReference type="NCBIfam" id="TIGR03804">
    <property type="entry name" value="para_beta_helix"/>
    <property type="match status" value="1"/>
</dbReference>
<dbReference type="InterPro" id="IPR039513">
    <property type="entry name" value="PL-6"/>
</dbReference>
<evidence type="ECO:0000313" key="5">
    <source>
        <dbReference type="Proteomes" id="UP001169760"/>
    </source>
</evidence>
<dbReference type="InterPro" id="IPR022441">
    <property type="entry name" value="Para_beta_helix_rpt-2"/>
</dbReference>
<feature type="chain" id="PRO_5043801614" evidence="2">
    <location>
        <begin position="19"/>
        <end position="1554"/>
    </location>
</feature>
<dbReference type="InterPro" id="IPR012334">
    <property type="entry name" value="Pectin_lyas_fold"/>
</dbReference>
<feature type="domain" description="Alginate lyase 2" evidence="3">
    <location>
        <begin position="805"/>
        <end position="1070"/>
    </location>
</feature>
<keyword evidence="2" id="KW-0732">Signal</keyword>
<evidence type="ECO:0000256" key="1">
    <source>
        <dbReference type="SAM" id="MobiDB-lite"/>
    </source>
</evidence>
<dbReference type="Gene3D" id="2.160.20.10">
    <property type="entry name" value="Single-stranded right-handed beta-helix, Pectin lyase-like"/>
    <property type="match status" value="2"/>
</dbReference>
<evidence type="ECO:0000313" key="4">
    <source>
        <dbReference type="EMBL" id="MDO6422384.1"/>
    </source>
</evidence>
<dbReference type="InterPro" id="IPR011050">
    <property type="entry name" value="Pectin_lyase_fold/virulence"/>
</dbReference>
<dbReference type="Pfam" id="PF14592">
    <property type="entry name" value="Chondroitinas_B"/>
    <property type="match status" value="2"/>
</dbReference>
<dbReference type="InterPro" id="IPR006626">
    <property type="entry name" value="PbH1"/>
</dbReference>
<organism evidence="4 5">
    <name type="scientific">Saccharophagus degradans</name>
    <dbReference type="NCBI Taxonomy" id="86304"/>
    <lineage>
        <taxon>Bacteria</taxon>
        <taxon>Pseudomonadati</taxon>
        <taxon>Pseudomonadota</taxon>
        <taxon>Gammaproteobacteria</taxon>
        <taxon>Cellvibrionales</taxon>
        <taxon>Cellvibrionaceae</taxon>
        <taxon>Saccharophagus</taxon>
    </lineage>
</organism>
<dbReference type="GO" id="GO:0016829">
    <property type="term" value="F:lyase activity"/>
    <property type="evidence" value="ECO:0007669"/>
    <property type="project" value="UniProtKB-KW"/>
</dbReference>
<reference evidence="4" key="1">
    <citation type="submission" date="2023-07" db="EMBL/GenBank/DDBJ databases">
        <title>Genome content predicts the carbon catabolic preferences of heterotrophic bacteria.</title>
        <authorList>
            <person name="Gralka M."/>
        </authorList>
    </citation>
    <scope>NUCLEOTIDE SEQUENCE</scope>
    <source>
        <strain evidence="4">I3M17_2</strain>
    </source>
</reference>
<dbReference type="Gene3D" id="2.60.40.2700">
    <property type="match status" value="2"/>
</dbReference>
<dbReference type="RefSeq" id="WP_303492370.1">
    <property type="nucleotide sequence ID" value="NZ_JAUOPB010000005.1"/>
</dbReference>
<proteinExistence type="predicted"/>
<dbReference type="InterPro" id="IPR014895">
    <property type="entry name" value="Alginate_lyase_2"/>
</dbReference>
<dbReference type="SMART" id="SM00710">
    <property type="entry name" value="PbH1"/>
    <property type="match status" value="9"/>
</dbReference>